<dbReference type="EMBL" id="BKCJ010993170">
    <property type="protein sequence ID" value="GFC62258.1"/>
    <property type="molecule type" value="Genomic_DNA"/>
</dbReference>
<name>A0A699Q9Y3_TANCI</name>
<proteinExistence type="predicted"/>
<dbReference type="AlphaFoldDB" id="A0A699Q9Y3"/>
<comment type="caution">
    <text evidence="1">The sequence shown here is derived from an EMBL/GenBank/DDBJ whole genome shotgun (WGS) entry which is preliminary data.</text>
</comment>
<reference evidence="1" key="1">
    <citation type="journal article" date="2019" name="Sci. Rep.">
        <title>Draft genome of Tanacetum cinerariifolium, the natural source of mosquito coil.</title>
        <authorList>
            <person name="Yamashiro T."/>
            <person name="Shiraishi A."/>
            <person name="Satake H."/>
            <person name="Nakayama K."/>
        </authorList>
    </citation>
    <scope>NUCLEOTIDE SEQUENCE</scope>
</reference>
<protein>
    <submittedName>
        <fullName evidence="1">Monodehydroascorbate reductase</fullName>
    </submittedName>
</protein>
<gene>
    <name evidence="1" type="ORF">Tci_834228</name>
</gene>
<sequence length="193" mass="22183">MADVNVNAPADKTLTMAPPTRTDDQILLHIIWVPIGKSNYYLDVEKSQSNPIYKIAVDILKHINFFRAFTTSSTIPSIYIQQFWDSVRYDKTAWCYKCQLDEQWFDLTKNTLRDALQITPVNNNKAFSSLPSSDALINFVNELGYSKLVRNLYNVVTNDMFQPWRALTTIINQCLTGKTLGFERPRAPVLQIL</sequence>
<evidence type="ECO:0000313" key="1">
    <source>
        <dbReference type="EMBL" id="GFC62258.1"/>
    </source>
</evidence>
<organism evidence="1">
    <name type="scientific">Tanacetum cinerariifolium</name>
    <name type="common">Dalmatian daisy</name>
    <name type="synonym">Chrysanthemum cinerariifolium</name>
    <dbReference type="NCBI Taxonomy" id="118510"/>
    <lineage>
        <taxon>Eukaryota</taxon>
        <taxon>Viridiplantae</taxon>
        <taxon>Streptophyta</taxon>
        <taxon>Embryophyta</taxon>
        <taxon>Tracheophyta</taxon>
        <taxon>Spermatophyta</taxon>
        <taxon>Magnoliopsida</taxon>
        <taxon>eudicotyledons</taxon>
        <taxon>Gunneridae</taxon>
        <taxon>Pentapetalae</taxon>
        <taxon>asterids</taxon>
        <taxon>campanulids</taxon>
        <taxon>Asterales</taxon>
        <taxon>Asteraceae</taxon>
        <taxon>Asteroideae</taxon>
        <taxon>Anthemideae</taxon>
        <taxon>Anthemidinae</taxon>
        <taxon>Tanacetum</taxon>
    </lineage>
</organism>
<accession>A0A699Q9Y3</accession>